<comment type="caution">
    <text evidence="3">The sequence shown here is derived from an EMBL/GenBank/DDBJ whole genome shotgun (WGS) entry which is preliminary data.</text>
</comment>
<feature type="transmembrane region" description="Helical" evidence="2">
    <location>
        <begin position="12"/>
        <end position="32"/>
    </location>
</feature>
<sequence length="244" mass="27549">MNRFVKQVKTVAFYVFSIIFWGGLSLVVINYVSPGTMSKITAIYDDNISSWDDSACEANKIRCLEAKQRQLEEIHTGFNKGIKDIHVQIDSQNAIIEKHELLVVANSKLVSEGAELISSLPEDSNDIDVWFSGQNFTSLTILNSQLDLLRSERSALEAQTNQAKGLRKDLAKMRESLILQRGKLNLELKMIPSKLALLESSQYLEDFDDSMLRIDGLITDGTRELNEVTDMILSTEEFIKKNSK</sequence>
<keyword evidence="2" id="KW-1133">Transmembrane helix</keyword>
<name>A0ABT1N8Y8_9GAMM</name>
<evidence type="ECO:0000256" key="1">
    <source>
        <dbReference type="SAM" id="Coils"/>
    </source>
</evidence>
<keyword evidence="1" id="KW-0175">Coiled coil</keyword>
<keyword evidence="4" id="KW-1185">Reference proteome</keyword>
<proteinExistence type="predicted"/>
<dbReference type="EMBL" id="JANEYT010000125">
    <property type="protein sequence ID" value="MCQ1061219.1"/>
    <property type="molecule type" value="Genomic_DNA"/>
</dbReference>
<organism evidence="3 4">
    <name type="scientific">Photobacterium pectinilyticum</name>
    <dbReference type="NCBI Taxonomy" id="2906793"/>
    <lineage>
        <taxon>Bacteria</taxon>
        <taxon>Pseudomonadati</taxon>
        <taxon>Pseudomonadota</taxon>
        <taxon>Gammaproteobacteria</taxon>
        <taxon>Vibrionales</taxon>
        <taxon>Vibrionaceae</taxon>
        <taxon>Photobacterium</taxon>
    </lineage>
</organism>
<accession>A0ABT1N8Y8</accession>
<dbReference type="Proteomes" id="UP001524460">
    <property type="component" value="Unassembled WGS sequence"/>
</dbReference>
<dbReference type="RefSeq" id="WP_255045329.1">
    <property type="nucleotide sequence ID" value="NZ_JANEYT010000125.1"/>
</dbReference>
<gene>
    <name evidence="3" type="ORF">NHN17_24610</name>
</gene>
<evidence type="ECO:0000256" key="2">
    <source>
        <dbReference type="SAM" id="Phobius"/>
    </source>
</evidence>
<reference evidence="3 4" key="1">
    <citation type="submission" date="2022-07" db="EMBL/GenBank/DDBJ databases">
        <title>Photobacterium pectinilyticum sp. nov., a marine bacterium isolated from surface seawater of Qingdao offshore.</title>
        <authorList>
            <person name="Wang X."/>
        </authorList>
    </citation>
    <scope>NUCLEOTIDE SEQUENCE [LARGE SCALE GENOMIC DNA]</scope>
    <source>
        <strain evidence="3 4">ZSDE20</strain>
    </source>
</reference>
<evidence type="ECO:0008006" key="5">
    <source>
        <dbReference type="Google" id="ProtNLM"/>
    </source>
</evidence>
<feature type="coiled-coil region" evidence="1">
    <location>
        <begin position="139"/>
        <end position="176"/>
    </location>
</feature>
<evidence type="ECO:0000313" key="4">
    <source>
        <dbReference type="Proteomes" id="UP001524460"/>
    </source>
</evidence>
<evidence type="ECO:0000313" key="3">
    <source>
        <dbReference type="EMBL" id="MCQ1061219.1"/>
    </source>
</evidence>
<protein>
    <recommendedName>
        <fullName evidence="5">Chromosome partitioning protein ParA</fullName>
    </recommendedName>
</protein>
<keyword evidence="2" id="KW-0472">Membrane</keyword>
<keyword evidence="2" id="KW-0812">Transmembrane</keyword>